<dbReference type="STRING" id="1184609.KILIM_086_00140"/>
<dbReference type="AlphaFoldDB" id="K6VNV9"/>
<evidence type="ECO:0000313" key="2">
    <source>
        <dbReference type="Proteomes" id="UP000008366"/>
    </source>
</evidence>
<organism evidence="1 2">
    <name type="scientific">Kineosphaera limosa NBRC 100340</name>
    <dbReference type="NCBI Taxonomy" id="1184609"/>
    <lineage>
        <taxon>Bacteria</taxon>
        <taxon>Bacillati</taxon>
        <taxon>Actinomycetota</taxon>
        <taxon>Actinomycetes</taxon>
        <taxon>Micrococcales</taxon>
        <taxon>Dermatophilaceae</taxon>
        <taxon>Kineosphaera</taxon>
    </lineage>
</organism>
<dbReference type="EMBL" id="BAHD01000086">
    <property type="protein sequence ID" value="GAB97888.1"/>
    <property type="molecule type" value="Genomic_DNA"/>
</dbReference>
<reference evidence="1 2" key="1">
    <citation type="submission" date="2012-08" db="EMBL/GenBank/DDBJ databases">
        <title>Whole genome shotgun sequence of Kineosphaera limosa NBRC 100340.</title>
        <authorList>
            <person name="Yoshida I."/>
            <person name="Isaki S."/>
            <person name="Hosoyama A."/>
            <person name="Tsuchikane K."/>
            <person name="Katsumata H."/>
            <person name="Ando Y."/>
            <person name="Ohji S."/>
            <person name="Hamada M."/>
            <person name="Tamura T."/>
            <person name="Yamazoe A."/>
            <person name="Yamazaki S."/>
            <person name="Fujita N."/>
        </authorList>
    </citation>
    <scope>NUCLEOTIDE SEQUENCE [LARGE SCALE GENOMIC DNA]</scope>
    <source>
        <strain evidence="1 2">NBRC 100340</strain>
    </source>
</reference>
<sequence>MRTFITKIDIDERLARGESELVCPPDVTITDLAAEYARSRGMAVRRVEAAGVAAAGEGAVDPQVRAKVRSAVLAQLGHVPPGLDEAIDRVLRGS</sequence>
<comment type="caution">
    <text evidence="1">The sequence shown here is derived from an EMBL/GenBank/DDBJ whole genome shotgun (WGS) entry which is preliminary data.</text>
</comment>
<name>K6VNV9_9MICO</name>
<evidence type="ECO:0000313" key="1">
    <source>
        <dbReference type="EMBL" id="GAB97888.1"/>
    </source>
</evidence>
<dbReference type="OrthoDB" id="9802969at2"/>
<gene>
    <name evidence="1" type="ORF">KILIM_086_00140</name>
</gene>
<dbReference type="Proteomes" id="UP000008366">
    <property type="component" value="Unassembled WGS sequence"/>
</dbReference>
<dbReference type="RefSeq" id="WP_006594420.1">
    <property type="nucleotide sequence ID" value="NZ_BAHD01000086.1"/>
</dbReference>
<protein>
    <submittedName>
        <fullName evidence="1">Uncharacterized protein</fullName>
    </submittedName>
</protein>
<accession>K6VNV9</accession>
<dbReference type="eggNOG" id="ENOG502ZDSU">
    <property type="taxonomic scope" value="Bacteria"/>
</dbReference>
<keyword evidence="2" id="KW-1185">Reference proteome</keyword>
<proteinExistence type="predicted"/>